<dbReference type="Pfam" id="PF00430">
    <property type="entry name" value="ATP-synt_B"/>
    <property type="match status" value="1"/>
</dbReference>
<dbReference type="GO" id="GO:0046961">
    <property type="term" value="F:proton-transporting ATPase activity, rotational mechanism"/>
    <property type="evidence" value="ECO:0007669"/>
    <property type="project" value="TreeGrafter"/>
</dbReference>
<dbReference type="GO" id="GO:0045259">
    <property type="term" value="C:proton-transporting ATP synthase complex"/>
    <property type="evidence" value="ECO:0007669"/>
    <property type="project" value="UniProtKB-KW"/>
</dbReference>
<protein>
    <recommendedName>
        <fullName evidence="13">ATP synthase subunit b</fullName>
    </recommendedName>
    <alternativeName>
        <fullName evidence="13">ATP synthase F(0) sector subunit b</fullName>
    </alternativeName>
    <alternativeName>
        <fullName evidence="13">ATPase subunit I</fullName>
    </alternativeName>
    <alternativeName>
        <fullName evidence="13">F-type ATPase subunit b</fullName>
        <shortName evidence="13">F-ATPase subunit b</shortName>
    </alternativeName>
</protein>
<dbReference type="EMBL" id="SJPH01000001">
    <property type="protein sequence ID" value="TWT48853.1"/>
    <property type="molecule type" value="Genomic_DNA"/>
</dbReference>
<dbReference type="PANTHER" id="PTHR33445:SF1">
    <property type="entry name" value="ATP SYNTHASE SUBUNIT B"/>
    <property type="match status" value="1"/>
</dbReference>
<accession>A0A5C5WFJ9</accession>
<keyword evidence="7 13" id="KW-0406">Ion transport</keyword>
<sequence precursor="true">MNRIMIDRCFLTLVFALALSLGSIGNAVRAEESETVKPAAADSAEADAEAAGADDTHDAAAHDHADADAHAAKGGPDPLATDPDLAIWTFVVFLAMLAILSQVAWKPIMDGLQAREDGIAGNLAAADQKHEEAKALLVEHQAKLAGAADEVRALLEEARRDADATIAQAKADAKAVAESERLRAVREIEQARDVAVRQLAERSAGLAIDLAAKVVRQDISAERQAELVRDALGRFSEAGPSSN</sequence>
<evidence type="ECO:0000256" key="17">
    <source>
        <dbReference type="SAM" id="SignalP"/>
    </source>
</evidence>
<evidence type="ECO:0000256" key="6">
    <source>
        <dbReference type="ARBA" id="ARBA00022989"/>
    </source>
</evidence>
<keyword evidence="8 13" id="KW-0472">Membrane</keyword>
<dbReference type="CDD" id="cd06503">
    <property type="entry name" value="ATP-synt_Fo_b"/>
    <property type="match status" value="1"/>
</dbReference>
<evidence type="ECO:0000313" key="18">
    <source>
        <dbReference type="EMBL" id="TWT48853.1"/>
    </source>
</evidence>
<feature type="coiled-coil region" evidence="15">
    <location>
        <begin position="123"/>
        <end position="172"/>
    </location>
</feature>
<keyword evidence="19" id="KW-1185">Reference proteome</keyword>
<comment type="caution">
    <text evidence="18">The sequence shown here is derived from an EMBL/GenBank/DDBJ whole genome shotgun (WGS) entry which is preliminary data.</text>
</comment>
<evidence type="ECO:0000256" key="5">
    <source>
        <dbReference type="ARBA" id="ARBA00022781"/>
    </source>
</evidence>
<evidence type="ECO:0000256" key="14">
    <source>
        <dbReference type="RuleBase" id="RU003848"/>
    </source>
</evidence>
<reference evidence="18 19" key="1">
    <citation type="submission" date="2019-02" db="EMBL/GenBank/DDBJ databases">
        <title>Deep-cultivation of Planctomycetes and their phenomic and genomic characterization uncovers novel biology.</title>
        <authorList>
            <person name="Wiegand S."/>
            <person name="Jogler M."/>
            <person name="Boedeker C."/>
            <person name="Pinto D."/>
            <person name="Vollmers J."/>
            <person name="Rivas-Marin E."/>
            <person name="Kohn T."/>
            <person name="Peeters S.H."/>
            <person name="Heuer A."/>
            <person name="Rast P."/>
            <person name="Oberbeckmann S."/>
            <person name="Bunk B."/>
            <person name="Jeske O."/>
            <person name="Meyerdierks A."/>
            <person name="Storesund J.E."/>
            <person name="Kallscheuer N."/>
            <person name="Luecker S."/>
            <person name="Lage O.M."/>
            <person name="Pohl T."/>
            <person name="Merkel B.J."/>
            <person name="Hornburger P."/>
            <person name="Mueller R.-W."/>
            <person name="Bruemmer F."/>
            <person name="Labrenz M."/>
            <person name="Spormann A.M."/>
            <person name="Op Den Camp H."/>
            <person name="Overmann J."/>
            <person name="Amann R."/>
            <person name="Jetten M.S.M."/>
            <person name="Mascher T."/>
            <person name="Medema M.H."/>
            <person name="Devos D.P."/>
            <person name="Kaster A.-K."/>
            <person name="Ovreas L."/>
            <person name="Rohde M."/>
            <person name="Galperin M.Y."/>
            <person name="Jogler C."/>
        </authorList>
    </citation>
    <scope>NUCLEOTIDE SEQUENCE [LARGE SCALE GENOMIC DNA]</scope>
    <source>
        <strain evidence="18 19">Pla111</strain>
    </source>
</reference>
<feature type="region of interest" description="Disordered" evidence="16">
    <location>
        <begin position="35"/>
        <end position="76"/>
    </location>
</feature>
<dbReference type="GO" id="GO:0005886">
    <property type="term" value="C:plasma membrane"/>
    <property type="evidence" value="ECO:0007669"/>
    <property type="project" value="UniProtKB-SubCell"/>
</dbReference>
<keyword evidence="6 13" id="KW-1133">Transmembrane helix</keyword>
<feature type="compositionally biased region" description="Low complexity" evidence="16">
    <location>
        <begin position="39"/>
        <end position="53"/>
    </location>
</feature>
<feature type="chain" id="PRO_5023002465" description="ATP synthase subunit b" evidence="17">
    <location>
        <begin position="30"/>
        <end position="243"/>
    </location>
</feature>
<keyword evidence="5 13" id="KW-0375">Hydrogen ion transport</keyword>
<dbReference type="GO" id="GO:0046933">
    <property type="term" value="F:proton-transporting ATP synthase activity, rotational mechanism"/>
    <property type="evidence" value="ECO:0007669"/>
    <property type="project" value="UniProtKB-UniRule"/>
</dbReference>
<keyword evidence="13" id="KW-1003">Cell membrane</keyword>
<evidence type="ECO:0000256" key="4">
    <source>
        <dbReference type="ARBA" id="ARBA00022692"/>
    </source>
</evidence>
<dbReference type="PANTHER" id="PTHR33445">
    <property type="entry name" value="ATP SYNTHASE SUBUNIT B', CHLOROPLASTIC"/>
    <property type="match status" value="1"/>
</dbReference>
<evidence type="ECO:0000256" key="10">
    <source>
        <dbReference type="ARBA" id="ARBA00025198"/>
    </source>
</evidence>
<comment type="subcellular location">
    <subcellularLocation>
        <location evidence="13">Cell membrane</location>
        <topology evidence="13">Single-pass membrane protein</topology>
    </subcellularLocation>
    <subcellularLocation>
        <location evidence="12">Endomembrane system</location>
        <topology evidence="12">Single-pass membrane protein</topology>
    </subcellularLocation>
</comment>
<evidence type="ECO:0000256" key="9">
    <source>
        <dbReference type="ARBA" id="ARBA00023310"/>
    </source>
</evidence>
<proteinExistence type="inferred from homology"/>
<feature type="compositionally biased region" description="Basic and acidic residues" evidence="16">
    <location>
        <begin position="54"/>
        <end position="71"/>
    </location>
</feature>
<dbReference type="OrthoDB" id="274361at2"/>
<dbReference type="GO" id="GO:0012505">
    <property type="term" value="C:endomembrane system"/>
    <property type="evidence" value="ECO:0007669"/>
    <property type="project" value="UniProtKB-SubCell"/>
</dbReference>
<keyword evidence="4 13" id="KW-0812">Transmembrane</keyword>
<dbReference type="InterPro" id="IPR002146">
    <property type="entry name" value="ATP_synth_b/b'su_bac/chlpt"/>
</dbReference>
<dbReference type="RefSeq" id="WP_146571222.1">
    <property type="nucleotide sequence ID" value="NZ_SJPH01000001.1"/>
</dbReference>
<evidence type="ECO:0000313" key="19">
    <source>
        <dbReference type="Proteomes" id="UP000318995"/>
    </source>
</evidence>
<keyword evidence="17" id="KW-0732">Signal</keyword>
<evidence type="ECO:0000256" key="1">
    <source>
        <dbReference type="ARBA" id="ARBA00005513"/>
    </source>
</evidence>
<organism evidence="18 19">
    <name type="scientific">Botrimarina hoheduenensis</name>
    <dbReference type="NCBI Taxonomy" id="2528000"/>
    <lineage>
        <taxon>Bacteria</taxon>
        <taxon>Pseudomonadati</taxon>
        <taxon>Planctomycetota</taxon>
        <taxon>Planctomycetia</taxon>
        <taxon>Pirellulales</taxon>
        <taxon>Lacipirellulaceae</taxon>
        <taxon>Botrimarina</taxon>
    </lineage>
</organism>
<evidence type="ECO:0000256" key="13">
    <source>
        <dbReference type="HAMAP-Rule" id="MF_01398"/>
    </source>
</evidence>
<feature type="signal peptide" evidence="17">
    <location>
        <begin position="1"/>
        <end position="29"/>
    </location>
</feature>
<name>A0A5C5WFJ9_9BACT</name>
<evidence type="ECO:0000256" key="7">
    <source>
        <dbReference type="ARBA" id="ARBA00023065"/>
    </source>
</evidence>
<keyword evidence="15" id="KW-0175">Coiled coil</keyword>
<evidence type="ECO:0000256" key="16">
    <source>
        <dbReference type="SAM" id="MobiDB-lite"/>
    </source>
</evidence>
<dbReference type="HAMAP" id="MF_01398">
    <property type="entry name" value="ATP_synth_b_bprime"/>
    <property type="match status" value="1"/>
</dbReference>
<evidence type="ECO:0000256" key="3">
    <source>
        <dbReference type="ARBA" id="ARBA00022547"/>
    </source>
</evidence>
<dbReference type="AlphaFoldDB" id="A0A5C5WFJ9"/>
<gene>
    <name evidence="13 18" type="primary">atpF</name>
    <name evidence="18" type="ORF">Pla111_06290</name>
</gene>
<keyword evidence="2 13" id="KW-0813">Transport</keyword>
<comment type="similarity">
    <text evidence="1 13 14">Belongs to the ATPase B chain family.</text>
</comment>
<keyword evidence="9 13" id="KW-0066">ATP synthesis</keyword>
<dbReference type="Proteomes" id="UP000318995">
    <property type="component" value="Unassembled WGS sequence"/>
</dbReference>
<evidence type="ECO:0000256" key="8">
    <source>
        <dbReference type="ARBA" id="ARBA00023136"/>
    </source>
</evidence>
<comment type="function">
    <text evidence="11">Component of the F(0) channel, it forms part of the peripheral stalk, linking F(1) to F(0). The b'-subunit is a diverged and duplicated form of b found in plants and photosynthetic bacteria.</text>
</comment>
<dbReference type="InterPro" id="IPR050059">
    <property type="entry name" value="ATP_synthase_B_chain"/>
</dbReference>
<comment type="subunit">
    <text evidence="13">F-type ATPases have 2 components, F(1) - the catalytic core - and F(0) - the membrane proton channel. F(1) has five subunits: alpha(3), beta(3), gamma(1), delta(1), epsilon(1). F(0) has three main subunits: a(1), b(2) and c(10-14). The alpha and beta chains form an alternating ring which encloses part of the gamma chain. F(1) is attached to F(0) by a central stalk formed by the gamma and epsilon chains, while a peripheral stalk is formed by the delta and b chains.</text>
</comment>
<comment type="function">
    <text evidence="10 13">F(1)F(0) ATP synthase produces ATP from ADP in the presence of a proton or sodium gradient. F-type ATPases consist of two structural domains, F(1) containing the extramembraneous catalytic core and F(0) containing the membrane proton channel, linked together by a central stalk and a peripheral stalk. During catalysis, ATP synthesis in the catalytic domain of F(1) is coupled via a rotary mechanism of the central stalk subunits to proton translocation.</text>
</comment>
<evidence type="ECO:0000256" key="11">
    <source>
        <dbReference type="ARBA" id="ARBA00025614"/>
    </source>
</evidence>
<evidence type="ECO:0000256" key="12">
    <source>
        <dbReference type="ARBA" id="ARBA00037847"/>
    </source>
</evidence>
<feature type="transmembrane region" description="Helical" evidence="13">
    <location>
        <begin position="85"/>
        <end position="105"/>
    </location>
</feature>
<evidence type="ECO:0000256" key="2">
    <source>
        <dbReference type="ARBA" id="ARBA00022448"/>
    </source>
</evidence>
<keyword evidence="3 13" id="KW-0138">CF(0)</keyword>
<evidence type="ECO:0000256" key="15">
    <source>
        <dbReference type="SAM" id="Coils"/>
    </source>
</evidence>